<feature type="region of interest" description="Disordered" evidence="1">
    <location>
        <begin position="1"/>
        <end position="26"/>
    </location>
</feature>
<reference evidence="2" key="1">
    <citation type="submission" date="2018-05" db="EMBL/GenBank/DDBJ databases">
        <authorList>
            <person name="Lanie J.A."/>
            <person name="Ng W.-L."/>
            <person name="Kazmierczak K.M."/>
            <person name="Andrzejewski T.M."/>
            <person name="Davidsen T.M."/>
            <person name="Wayne K.J."/>
            <person name="Tettelin H."/>
            <person name="Glass J.I."/>
            <person name="Rusch D."/>
            <person name="Podicherti R."/>
            <person name="Tsui H.-C.T."/>
            <person name="Winkler M.E."/>
        </authorList>
    </citation>
    <scope>NUCLEOTIDE SEQUENCE</scope>
</reference>
<accession>A0A382MU43</accession>
<dbReference type="AlphaFoldDB" id="A0A382MU43"/>
<gene>
    <name evidence="2" type="ORF">METZ01_LOCUS303725</name>
</gene>
<evidence type="ECO:0000313" key="2">
    <source>
        <dbReference type="EMBL" id="SVC50871.1"/>
    </source>
</evidence>
<organism evidence="2">
    <name type="scientific">marine metagenome</name>
    <dbReference type="NCBI Taxonomy" id="408172"/>
    <lineage>
        <taxon>unclassified sequences</taxon>
        <taxon>metagenomes</taxon>
        <taxon>ecological metagenomes</taxon>
    </lineage>
</organism>
<proteinExistence type="predicted"/>
<name>A0A382MU43_9ZZZZ</name>
<protein>
    <submittedName>
        <fullName evidence="2">Uncharacterized protein</fullName>
    </submittedName>
</protein>
<dbReference type="EMBL" id="UINC01095079">
    <property type="protein sequence ID" value="SVC50871.1"/>
    <property type="molecule type" value="Genomic_DNA"/>
</dbReference>
<sequence length="26" mass="2601">MVYTHHHGVGTIVGSTVGGTAPHGNN</sequence>
<feature type="non-terminal residue" evidence="2">
    <location>
        <position position="26"/>
    </location>
</feature>
<feature type="compositionally biased region" description="Low complexity" evidence="1">
    <location>
        <begin position="9"/>
        <end position="20"/>
    </location>
</feature>
<evidence type="ECO:0000256" key="1">
    <source>
        <dbReference type="SAM" id="MobiDB-lite"/>
    </source>
</evidence>